<evidence type="ECO:0000259" key="4">
    <source>
        <dbReference type="Pfam" id="PF19290"/>
    </source>
</evidence>
<dbReference type="InterPro" id="IPR002510">
    <property type="entry name" value="Metalloprtase-TldD/E_N"/>
</dbReference>
<dbReference type="PANTHER" id="PTHR43421">
    <property type="entry name" value="METALLOPROTEASE PMBA"/>
    <property type="match status" value="1"/>
</dbReference>
<dbReference type="AlphaFoldDB" id="A0A6N6VHL7"/>
<dbReference type="Proteomes" id="UP000468901">
    <property type="component" value="Unassembled WGS sequence"/>
</dbReference>
<dbReference type="GO" id="GO:0008237">
    <property type="term" value="F:metallopeptidase activity"/>
    <property type="evidence" value="ECO:0007669"/>
    <property type="project" value="InterPro"/>
</dbReference>
<evidence type="ECO:0000256" key="1">
    <source>
        <dbReference type="ARBA" id="ARBA00005836"/>
    </source>
</evidence>
<dbReference type="GO" id="GO:0005829">
    <property type="term" value="C:cytosol"/>
    <property type="evidence" value="ECO:0007669"/>
    <property type="project" value="TreeGrafter"/>
</dbReference>
<evidence type="ECO:0000313" key="6">
    <source>
        <dbReference type="Proteomes" id="UP000468901"/>
    </source>
</evidence>
<sequence length="458" mass="47822">MAETKPATTSTSADSGVLDAAAMLVERALKAGAEAAEAIVFEGQSVGVSWHLGKLEDVERSEGRDVGLRVFMGHRQAVVSTTDLSERSLAPLVERVVAMAKVAPEDPYAGLADRELLARDFPDLDIDDPVTPPGAQALAEAAAEAEESALAVKGVTNSGGAGAQWGRSGMALVTSEGFAGGYAGTSFSVSCSVLAGEGTGMERDYDYSSARHLADLEAPAAIGRSAGERAVRRLAPRKVKSQSVPIIYDPRVSSGLVGHFVGAISGAAIARKSSFLQNALGKPVFAPGIEIVDDPHRKRGLRSKPFDGEGVANRMMKLIDDGVLTTWLLDTSSARQLGLKSTGHAARGTGSPPSPSVTNLHMAAGTLSPEELMADIKEGLYITEMIGMGINGVTGDYSRGASGFWIENGKLAFPVSEITVAGNLRDMFLHIVPANDLVFRYATNAPTLRVEGMTVAGT</sequence>
<dbReference type="Pfam" id="PF19289">
    <property type="entry name" value="PmbA_TldD_3rd"/>
    <property type="match status" value="1"/>
</dbReference>
<evidence type="ECO:0000259" key="3">
    <source>
        <dbReference type="Pfam" id="PF19289"/>
    </source>
</evidence>
<proteinExistence type="inferred from homology"/>
<evidence type="ECO:0000313" key="5">
    <source>
        <dbReference type="EMBL" id="KAB7739827.1"/>
    </source>
</evidence>
<dbReference type="PANTHER" id="PTHR43421:SF1">
    <property type="entry name" value="METALLOPROTEASE PMBA"/>
    <property type="match status" value="1"/>
</dbReference>
<dbReference type="InterPro" id="IPR035068">
    <property type="entry name" value="TldD/PmbA_N"/>
</dbReference>
<dbReference type="Gene3D" id="3.30.2290.10">
    <property type="entry name" value="PmbA/TldD superfamily"/>
    <property type="match status" value="1"/>
</dbReference>
<evidence type="ECO:0000259" key="2">
    <source>
        <dbReference type="Pfam" id="PF01523"/>
    </source>
</evidence>
<dbReference type="InterPro" id="IPR045570">
    <property type="entry name" value="Metalloprtase-TldD/E_cen_dom"/>
</dbReference>
<reference evidence="5 6" key="1">
    <citation type="submission" date="2019-09" db="EMBL/GenBank/DDBJ databases">
        <title>Parvibaculum sedimenti sp. nov., isolated from sediment.</title>
        <authorList>
            <person name="Wang Y."/>
        </authorList>
    </citation>
    <scope>NUCLEOTIDE SEQUENCE [LARGE SCALE GENOMIC DNA]</scope>
    <source>
        <strain evidence="5 6">HXT-9</strain>
    </source>
</reference>
<name>A0A6N6VHL7_9HYPH</name>
<feature type="domain" description="Metalloprotease TldD/E N-terminal" evidence="2">
    <location>
        <begin position="36"/>
        <end position="100"/>
    </location>
</feature>
<protein>
    <submittedName>
        <fullName evidence="5">TldD/PmbA family protein</fullName>
    </submittedName>
</protein>
<comment type="caution">
    <text evidence="5">The sequence shown here is derived from an EMBL/GenBank/DDBJ whole genome shotgun (WGS) entry which is preliminary data.</text>
</comment>
<dbReference type="Pfam" id="PF01523">
    <property type="entry name" value="PmbA_TldD_1st"/>
    <property type="match status" value="1"/>
</dbReference>
<gene>
    <name evidence="5" type="ORF">F2P47_09945</name>
</gene>
<organism evidence="5 6">
    <name type="scientific">Parvibaculum sedimenti</name>
    <dbReference type="NCBI Taxonomy" id="2608632"/>
    <lineage>
        <taxon>Bacteria</taxon>
        <taxon>Pseudomonadati</taxon>
        <taxon>Pseudomonadota</taxon>
        <taxon>Alphaproteobacteria</taxon>
        <taxon>Hyphomicrobiales</taxon>
        <taxon>Parvibaculaceae</taxon>
        <taxon>Parvibaculum</taxon>
    </lineage>
</organism>
<dbReference type="InterPro" id="IPR036059">
    <property type="entry name" value="TldD/PmbA_sf"/>
</dbReference>
<dbReference type="SUPFAM" id="SSF111283">
    <property type="entry name" value="Putative modulator of DNA gyrase, PmbA/TldD"/>
    <property type="match status" value="1"/>
</dbReference>
<dbReference type="RefSeq" id="WP_152216208.1">
    <property type="nucleotide sequence ID" value="NZ_WESC01000008.1"/>
</dbReference>
<dbReference type="EMBL" id="WESC01000008">
    <property type="protein sequence ID" value="KAB7739827.1"/>
    <property type="molecule type" value="Genomic_DNA"/>
</dbReference>
<dbReference type="InterPro" id="IPR047657">
    <property type="entry name" value="PmbA"/>
</dbReference>
<feature type="domain" description="Metalloprotease TldD/E central" evidence="4">
    <location>
        <begin position="133"/>
        <end position="234"/>
    </location>
</feature>
<dbReference type="GO" id="GO:0006508">
    <property type="term" value="P:proteolysis"/>
    <property type="evidence" value="ECO:0007669"/>
    <property type="project" value="InterPro"/>
</dbReference>
<comment type="similarity">
    <text evidence="1">Belongs to the peptidase U62 family.</text>
</comment>
<dbReference type="InterPro" id="IPR045569">
    <property type="entry name" value="Metalloprtase-TldD/E_C"/>
</dbReference>
<keyword evidence="6" id="KW-1185">Reference proteome</keyword>
<dbReference type="Pfam" id="PF19290">
    <property type="entry name" value="PmbA_TldD_2nd"/>
    <property type="match status" value="1"/>
</dbReference>
<accession>A0A6N6VHL7</accession>
<feature type="domain" description="Metalloprotease TldD/E C-terminal" evidence="3">
    <location>
        <begin position="242"/>
        <end position="457"/>
    </location>
</feature>